<comment type="caution">
    <text evidence="3">The sequence shown here is derived from an EMBL/GenBank/DDBJ whole genome shotgun (WGS) entry which is preliminary data.</text>
</comment>
<proteinExistence type="predicted"/>
<dbReference type="GO" id="GO:0003677">
    <property type="term" value="F:DNA binding"/>
    <property type="evidence" value="ECO:0007669"/>
    <property type="project" value="InterPro"/>
</dbReference>
<dbReference type="EMBL" id="BMVB01000038">
    <property type="protein sequence ID" value="GHC73048.1"/>
    <property type="molecule type" value="Genomic_DNA"/>
</dbReference>
<dbReference type="GO" id="GO:0006313">
    <property type="term" value="P:DNA transposition"/>
    <property type="evidence" value="ECO:0007669"/>
    <property type="project" value="InterPro"/>
</dbReference>
<dbReference type="GO" id="GO:0004803">
    <property type="term" value="F:transposase activity"/>
    <property type="evidence" value="ECO:0007669"/>
    <property type="project" value="InterPro"/>
</dbReference>
<evidence type="ECO:0000259" key="1">
    <source>
        <dbReference type="Pfam" id="PF01609"/>
    </source>
</evidence>
<organism evidence="3 4">
    <name type="scientific">Streptomyces cinnamoneus</name>
    <name type="common">Streptoverticillium cinnamoneum</name>
    <dbReference type="NCBI Taxonomy" id="53446"/>
    <lineage>
        <taxon>Bacteria</taxon>
        <taxon>Bacillati</taxon>
        <taxon>Actinomycetota</taxon>
        <taxon>Actinomycetes</taxon>
        <taxon>Kitasatosporales</taxon>
        <taxon>Streptomycetaceae</taxon>
        <taxon>Streptomyces</taxon>
        <taxon>Streptomyces cinnamoneus group</taxon>
    </lineage>
</organism>
<evidence type="ECO:0000313" key="4">
    <source>
        <dbReference type="Proteomes" id="UP000646244"/>
    </source>
</evidence>
<protein>
    <recommendedName>
        <fullName evidence="5">IS5/IS1182 family transposase</fullName>
    </recommendedName>
</protein>
<dbReference type="InterPro" id="IPR002559">
    <property type="entry name" value="Transposase_11"/>
</dbReference>
<evidence type="ECO:0008006" key="5">
    <source>
        <dbReference type="Google" id="ProtNLM"/>
    </source>
</evidence>
<dbReference type="NCBIfam" id="NF033580">
    <property type="entry name" value="transpos_IS5_3"/>
    <property type="match status" value="1"/>
</dbReference>
<dbReference type="InterPro" id="IPR025161">
    <property type="entry name" value="IS402-like_dom"/>
</dbReference>
<dbReference type="Pfam" id="PF01609">
    <property type="entry name" value="DDE_Tnp_1"/>
    <property type="match status" value="1"/>
</dbReference>
<name>A0A918WR56_STRCJ</name>
<evidence type="ECO:0000313" key="3">
    <source>
        <dbReference type="EMBL" id="GHC73048.1"/>
    </source>
</evidence>
<dbReference type="Proteomes" id="UP000646244">
    <property type="component" value="Unassembled WGS sequence"/>
</dbReference>
<gene>
    <name evidence="3" type="ORF">GCM10010507_60360</name>
</gene>
<sequence>MRKRCYPSDMSDAEWSLIEPLPPPPASTLPTGGHPEVYDRRDVVDGIRYVNRTGCQWRAVPCDLPPWRTCYRWFRKWHAAGVPARICAELHERVRVREGKNPRSVTVIVDSQTVKADATVPRATSGYDAGKKATGRKRHLAVDTRGLPVMTMATPASLHDAHAAFTDSPEIPRLARSRGL</sequence>
<accession>A0A918WR56</accession>
<evidence type="ECO:0000259" key="2">
    <source>
        <dbReference type="Pfam" id="PF13340"/>
    </source>
</evidence>
<dbReference type="Pfam" id="PF13340">
    <property type="entry name" value="DUF4096"/>
    <property type="match status" value="1"/>
</dbReference>
<reference evidence="3" key="1">
    <citation type="journal article" date="2014" name="Int. J. Syst. Evol. Microbiol.">
        <title>Complete genome sequence of Corynebacterium casei LMG S-19264T (=DSM 44701T), isolated from a smear-ripened cheese.</title>
        <authorList>
            <consortium name="US DOE Joint Genome Institute (JGI-PGF)"/>
            <person name="Walter F."/>
            <person name="Albersmeier A."/>
            <person name="Kalinowski J."/>
            <person name="Ruckert C."/>
        </authorList>
    </citation>
    <scope>NUCLEOTIDE SEQUENCE</scope>
    <source>
        <strain evidence="3">JCM 4633</strain>
    </source>
</reference>
<feature type="domain" description="Transposase IS4-like" evidence="1">
    <location>
        <begin position="105"/>
        <end position="164"/>
    </location>
</feature>
<feature type="domain" description="Insertion element IS402-like" evidence="2">
    <location>
        <begin position="10"/>
        <end position="86"/>
    </location>
</feature>
<dbReference type="PANTHER" id="PTHR30007">
    <property type="entry name" value="PHP DOMAIN PROTEIN"/>
    <property type="match status" value="1"/>
</dbReference>
<dbReference type="AlphaFoldDB" id="A0A918WR56"/>
<reference evidence="3" key="2">
    <citation type="submission" date="2020-09" db="EMBL/GenBank/DDBJ databases">
        <authorList>
            <person name="Sun Q."/>
            <person name="Ohkuma M."/>
        </authorList>
    </citation>
    <scope>NUCLEOTIDE SEQUENCE</scope>
    <source>
        <strain evidence="3">JCM 4633</strain>
    </source>
</reference>
<dbReference type="PANTHER" id="PTHR30007:SF0">
    <property type="entry name" value="TRANSPOSASE"/>
    <property type="match status" value="1"/>
</dbReference>